<name>A0AAV2RHJ5_MEGNR</name>
<dbReference type="Pfam" id="PF01522">
    <property type="entry name" value="Polysacc_deac_1"/>
    <property type="match status" value="1"/>
</dbReference>
<dbReference type="AlphaFoldDB" id="A0AAV2RHJ5"/>
<evidence type="ECO:0000259" key="4">
    <source>
        <dbReference type="PROSITE" id="PS50940"/>
    </source>
</evidence>
<evidence type="ECO:0000313" key="5">
    <source>
        <dbReference type="EMBL" id="CAL4125630.1"/>
    </source>
</evidence>
<dbReference type="PROSITE" id="PS01209">
    <property type="entry name" value="LDLRA_1"/>
    <property type="match status" value="1"/>
</dbReference>
<sequence length="546" mass="62077">MSQCRLGLSRDMTRLRQVLTLLALCGAVSVQGQDAGGNVIEDEGAFTRQLCKGKGPGEWFRLNLNDCRDVIQCTEAGLQALRCPHGLAFDLELQTCDWNDNVNRKGNCKKKEKVHKVKPLFNTVEPLCQNEMLACGDGTCLDRQLFCDGKTDCPDGSDETVCDIDNDPNSAPICNKEECLLPDCFCYNNPNEMPKDLNPKNVPQMITITFDDAINNNNLDLYEVIFNGERLNPNQCTIKSTFFVSHKYTNYSAVQEMHRLGHEIAVHSISHNDTENFWSNATEESWTQEMAGARVISERFANITDQSIIGMRAPYLRVGGNNQFSMMESQAFLYDSSITAPLSDLPHWPYTLYYRMPHACHGHIQTCPTRSFAVWEMVMNELDRREDPTIEEPLPGCAMVDSCFSSKPTADQVYNFLLNNFDRHYNSNRAPLGLFFHSAFLKNDPQVLDAFLFWIDEVLAQYNDVYFVTMTQVIQWMQDARSVNEMANYEPWKEKCVVKGKPFCYGGNNCELNTQDIPGETLRMPTCMACPNNYPWLQDPTGEGYF</sequence>
<dbReference type="GO" id="GO:0005975">
    <property type="term" value="P:carbohydrate metabolic process"/>
    <property type="evidence" value="ECO:0007669"/>
    <property type="project" value="InterPro"/>
</dbReference>
<dbReference type="Pfam" id="PF00057">
    <property type="entry name" value="Ldl_recept_a"/>
    <property type="match status" value="1"/>
</dbReference>
<feature type="chain" id="PRO_5043348783" description="Chitin-binding type-2 domain-containing protein" evidence="3">
    <location>
        <begin position="33"/>
        <end position="546"/>
    </location>
</feature>
<dbReference type="Gene3D" id="4.10.400.10">
    <property type="entry name" value="Low-density Lipoprotein Receptor"/>
    <property type="match status" value="1"/>
</dbReference>
<dbReference type="FunFam" id="3.20.20.370:FF:000003">
    <property type="entry name" value="CLUMA_CG003232, isoform B"/>
    <property type="match status" value="1"/>
</dbReference>
<keyword evidence="3" id="KW-0732">Signal</keyword>
<dbReference type="SUPFAM" id="SSF88713">
    <property type="entry name" value="Glycoside hydrolase/deacetylase"/>
    <property type="match status" value="1"/>
</dbReference>
<dbReference type="SMART" id="SM00192">
    <property type="entry name" value="LDLa"/>
    <property type="match status" value="1"/>
</dbReference>
<evidence type="ECO:0000256" key="3">
    <source>
        <dbReference type="SAM" id="SignalP"/>
    </source>
</evidence>
<dbReference type="CDD" id="cd00112">
    <property type="entry name" value="LDLa"/>
    <property type="match status" value="1"/>
</dbReference>
<feature type="disulfide bond" evidence="2">
    <location>
        <begin position="147"/>
        <end position="162"/>
    </location>
</feature>
<dbReference type="Gene3D" id="2.170.140.10">
    <property type="entry name" value="Chitin binding domain"/>
    <property type="match status" value="1"/>
</dbReference>
<dbReference type="PROSITE" id="PS50940">
    <property type="entry name" value="CHIT_BIND_II"/>
    <property type="match status" value="1"/>
</dbReference>
<dbReference type="InterPro" id="IPR023415">
    <property type="entry name" value="LDLR_class-A_CS"/>
</dbReference>
<dbReference type="SMART" id="SM00494">
    <property type="entry name" value="ChtBD2"/>
    <property type="match status" value="1"/>
</dbReference>
<dbReference type="SUPFAM" id="SSF57625">
    <property type="entry name" value="Invertebrate chitin-binding proteins"/>
    <property type="match status" value="1"/>
</dbReference>
<dbReference type="CDD" id="cd10974">
    <property type="entry name" value="CE4_CDA_like_1"/>
    <property type="match status" value="1"/>
</dbReference>
<reference evidence="5 6" key="1">
    <citation type="submission" date="2024-05" db="EMBL/GenBank/DDBJ databases">
        <authorList>
            <person name="Wallberg A."/>
        </authorList>
    </citation>
    <scope>NUCLEOTIDE SEQUENCE [LARGE SCALE GENOMIC DNA]</scope>
</reference>
<dbReference type="InterPro" id="IPR036055">
    <property type="entry name" value="LDL_receptor-like_sf"/>
</dbReference>
<gene>
    <name evidence="5" type="ORF">MNOR_LOCUS25262</name>
</gene>
<dbReference type="GO" id="GO:0016810">
    <property type="term" value="F:hydrolase activity, acting on carbon-nitrogen (but not peptide) bonds"/>
    <property type="evidence" value="ECO:0007669"/>
    <property type="project" value="InterPro"/>
</dbReference>
<dbReference type="GO" id="GO:0005576">
    <property type="term" value="C:extracellular region"/>
    <property type="evidence" value="ECO:0007669"/>
    <property type="project" value="InterPro"/>
</dbReference>
<dbReference type="Pfam" id="PF01607">
    <property type="entry name" value="CBM_14"/>
    <property type="match status" value="1"/>
</dbReference>
<proteinExistence type="predicted"/>
<evidence type="ECO:0000256" key="1">
    <source>
        <dbReference type="ARBA" id="ARBA00023157"/>
    </source>
</evidence>
<dbReference type="SUPFAM" id="SSF57424">
    <property type="entry name" value="LDL receptor-like module"/>
    <property type="match status" value="1"/>
</dbReference>
<dbReference type="InterPro" id="IPR052740">
    <property type="entry name" value="CE4"/>
</dbReference>
<keyword evidence="6" id="KW-1185">Reference proteome</keyword>
<evidence type="ECO:0000256" key="2">
    <source>
        <dbReference type="PROSITE-ProRule" id="PRU00124"/>
    </source>
</evidence>
<dbReference type="InterPro" id="IPR002172">
    <property type="entry name" value="LDrepeatLR_classA_rpt"/>
</dbReference>
<dbReference type="PANTHER" id="PTHR45985:SF6">
    <property type="entry name" value="FI03450P"/>
    <property type="match status" value="1"/>
</dbReference>
<keyword evidence="1 2" id="KW-1015">Disulfide bond</keyword>
<dbReference type="GO" id="GO:0008061">
    <property type="term" value="F:chitin binding"/>
    <property type="evidence" value="ECO:0007669"/>
    <property type="project" value="InterPro"/>
</dbReference>
<organism evidence="5 6">
    <name type="scientific">Meganyctiphanes norvegica</name>
    <name type="common">Northern krill</name>
    <name type="synonym">Thysanopoda norvegica</name>
    <dbReference type="NCBI Taxonomy" id="48144"/>
    <lineage>
        <taxon>Eukaryota</taxon>
        <taxon>Metazoa</taxon>
        <taxon>Ecdysozoa</taxon>
        <taxon>Arthropoda</taxon>
        <taxon>Crustacea</taxon>
        <taxon>Multicrustacea</taxon>
        <taxon>Malacostraca</taxon>
        <taxon>Eumalacostraca</taxon>
        <taxon>Eucarida</taxon>
        <taxon>Euphausiacea</taxon>
        <taxon>Euphausiidae</taxon>
        <taxon>Meganyctiphanes</taxon>
    </lineage>
</organism>
<dbReference type="PROSITE" id="PS50068">
    <property type="entry name" value="LDLRA_2"/>
    <property type="match status" value="1"/>
</dbReference>
<accession>A0AAV2RHJ5</accession>
<dbReference type="InterPro" id="IPR011330">
    <property type="entry name" value="Glyco_hydro/deAcase_b/a-brl"/>
</dbReference>
<feature type="disulfide bond" evidence="2">
    <location>
        <begin position="128"/>
        <end position="140"/>
    </location>
</feature>
<feature type="disulfide bond" evidence="2">
    <location>
        <begin position="135"/>
        <end position="153"/>
    </location>
</feature>
<feature type="domain" description="Chitin-binding type-2" evidence="4">
    <location>
        <begin position="48"/>
        <end position="110"/>
    </location>
</feature>
<dbReference type="EMBL" id="CAXKWB010023927">
    <property type="protein sequence ID" value="CAL4125630.1"/>
    <property type="molecule type" value="Genomic_DNA"/>
</dbReference>
<dbReference type="Proteomes" id="UP001497623">
    <property type="component" value="Unassembled WGS sequence"/>
</dbReference>
<dbReference type="InterPro" id="IPR002557">
    <property type="entry name" value="Chitin-bd_dom"/>
</dbReference>
<comment type="caution">
    <text evidence="5">The sequence shown here is derived from an EMBL/GenBank/DDBJ whole genome shotgun (WGS) entry which is preliminary data.</text>
</comment>
<evidence type="ECO:0000313" key="6">
    <source>
        <dbReference type="Proteomes" id="UP001497623"/>
    </source>
</evidence>
<dbReference type="Gene3D" id="3.20.20.370">
    <property type="entry name" value="Glycoside hydrolase/deacetylase"/>
    <property type="match status" value="1"/>
</dbReference>
<protein>
    <recommendedName>
        <fullName evidence="4">Chitin-binding type-2 domain-containing protein</fullName>
    </recommendedName>
</protein>
<dbReference type="InterPro" id="IPR036508">
    <property type="entry name" value="Chitin-bd_dom_sf"/>
</dbReference>
<dbReference type="PANTHER" id="PTHR45985">
    <property type="match status" value="1"/>
</dbReference>
<feature type="signal peptide" evidence="3">
    <location>
        <begin position="1"/>
        <end position="32"/>
    </location>
</feature>
<dbReference type="InterPro" id="IPR002509">
    <property type="entry name" value="NODB_dom"/>
</dbReference>